<evidence type="ECO:0000256" key="1">
    <source>
        <dbReference type="ARBA" id="ARBA00023002"/>
    </source>
</evidence>
<keyword evidence="1" id="KW-0560">Oxidoreductase</keyword>
<reference evidence="2 3" key="1">
    <citation type="submission" date="2017-08" db="EMBL/GenBank/DDBJ databases">
        <title>Genome sequence of Streptomyces albireticuli NRRL B-1670.</title>
        <authorList>
            <person name="Graham D.E."/>
            <person name="Mahan K.M."/>
            <person name="Klingeman D.M."/>
            <person name="Hettich R.L."/>
            <person name="Parry R.J."/>
            <person name="Spain J.C."/>
        </authorList>
    </citation>
    <scope>NUCLEOTIDE SEQUENCE [LARGE SCALE GENOMIC DNA]</scope>
    <source>
        <strain evidence="2 3">NRRL B-1670</strain>
    </source>
</reference>
<dbReference type="InterPro" id="IPR002347">
    <property type="entry name" value="SDR_fam"/>
</dbReference>
<evidence type="ECO:0000313" key="2">
    <source>
        <dbReference type="EMBL" id="PAU45088.1"/>
    </source>
</evidence>
<dbReference type="PANTHER" id="PTHR43157:SF31">
    <property type="entry name" value="PHOSPHATIDYLINOSITOL-GLYCAN BIOSYNTHESIS CLASS F PROTEIN"/>
    <property type="match status" value="1"/>
</dbReference>
<keyword evidence="3" id="KW-1185">Reference proteome</keyword>
<protein>
    <submittedName>
        <fullName evidence="2">Short-chain dehydrogenase</fullName>
    </submittedName>
</protein>
<dbReference type="EMBL" id="NSJV01000592">
    <property type="protein sequence ID" value="PAU45088.1"/>
    <property type="molecule type" value="Genomic_DNA"/>
</dbReference>
<accession>A0A2A2CY07</accession>
<dbReference type="SUPFAM" id="SSF51735">
    <property type="entry name" value="NAD(P)-binding Rossmann-fold domains"/>
    <property type="match status" value="1"/>
</dbReference>
<dbReference type="RefSeq" id="WP_095584335.1">
    <property type="nucleotide sequence ID" value="NZ_JAJQQQ010000018.1"/>
</dbReference>
<organism evidence="2 3">
    <name type="scientific">Streptomyces albireticuli</name>
    <dbReference type="NCBI Taxonomy" id="1940"/>
    <lineage>
        <taxon>Bacteria</taxon>
        <taxon>Bacillati</taxon>
        <taxon>Actinomycetota</taxon>
        <taxon>Actinomycetes</taxon>
        <taxon>Kitasatosporales</taxon>
        <taxon>Streptomycetaceae</taxon>
        <taxon>Streptomyces</taxon>
    </lineage>
</organism>
<dbReference type="Proteomes" id="UP000218944">
    <property type="component" value="Unassembled WGS sequence"/>
</dbReference>
<name>A0A2A2CY07_9ACTN</name>
<gene>
    <name evidence="2" type="ORF">CK936_31415</name>
</gene>
<dbReference type="InterPro" id="IPR036291">
    <property type="entry name" value="NAD(P)-bd_dom_sf"/>
</dbReference>
<dbReference type="NCBIfam" id="NF004846">
    <property type="entry name" value="PRK06197.1"/>
    <property type="match status" value="1"/>
</dbReference>
<dbReference type="PANTHER" id="PTHR43157">
    <property type="entry name" value="PHOSPHATIDYLINOSITOL-GLYCAN BIOSYNTHESIS CLASS F PROTEIN-RELATED"/>
    <property type="match status" value="1"/>
</dbReference>
<dbReference type="GO" id="GO:0016491">
    <property type="term" value="F:oxidoreductase activity"/>
    <property type="evidence" value="ECO:0007669"/>
    <property type="project" value="UniProtKB-KW"/>
</dbReference>
<dbReference type="PRINTS" id="PR00081">
    <property type="entry name" value="GDHRDH"/>
</dbReference>
<proteinExistence type="predicted"/>
<dbReference type="Pfam" id="PF00106">
    <property type="entry name" value="adh_short"/>
    <property type="match status" value="1"/>
</dbReference>
<sequence>MTTASAPAPDAAPAAGRWTADRIPDQTGRTIVVTGANSGLGYVTARELARHGAHVILTARNTGKGGAALDRLRGELPGSSVELRTLDLADLDSVRAFADALDAPVDVLVNNAGIMMPPRSLTKQGFESQFGTNHLGHFALTGLLLERLRAGRDPRVVTVTSTLHKNGAIHFDDLDGARSYSPRGFYAQSKYANVLFALELDRRLRASAVPVRSVLAHPGYSATNLQSSGPTGLLRAVLKVTNRLLAQDVETGALNQLYAATSPHARGGRFIGPDGRNEAKGHPTFVRPAASATDPGTARRLWDLSERLTGVRYDFPRHPAGAVAVTPAA</sequence>
<comment type="caution">
    <text evidence="2">The sequence shown here is derived from an EMBL/GenBank/DDBJ whole genome shotgun (WGS) entry which is preliminary data.</text>
</comment>
<dbReference type="Gene3D" id="3.40.50.720">
    <property type="entry name" value="NAD(P)-binding Rossmann-like Domain"/>
    <property type="match status" value="1"/>
</dbReference>
<dbReference type="AlphaFoldDB" id="A0A2A2CY07"/>
<evidence type="ECO:0000313" key="3">
    <source>
        <dbReference type="Proteomes" id="UP000218944"/>
    </source>
</evidence>
<dbReference type="NCBIfam" id="NF004513">
    <property type="entry name" value="PRK05854.1"/>
    <property type="match status" value="1"/>
</dbReference>
<dbReference type="CDD" id="cd05327">
    <property type="entry name" value="retinol-DH_like_SDR_c_like"/>
    <property type="match status" value="1"/>
</dbReference>